<evidence type="ECO:0000313" key="2">
    <source>
        <dbReference type="EMBL" id="PLW12907.1"/>
    </source>
</evidence>
<feature type="compositionally biased region" description="Low complexity" evidence="1">
    <location>
        <begin position="99"/>
        <end position="114"/>
    </location>
</feature>
<comment type="caution">
    <text evidence="3">The sequence shown here is derived from an EMBL/GenBank/DDBJ whole genome shotgun (WGS) entry which is preliminary data.</text>
</comment>
<feature type="region of interest" description="Disordered" evidence="1">
    <location>
        <begin position="238"/>
        <end position="259"/>
    </location>
</feature>
<dbReference type="EMBL" id="PGCI01000869">
    <property type="protein sequence ID" value="PLW12907.1"/>
    <property type="molecule type" value="Genomic_DNA"/>
</dbReference>
<evidence type="ECO:0000313" key="3">
    <source>
        <dbReference type="EMBL" id="PLW48641.1"/>
    </source>
</evidence>
<dbReference type="Proteomes" id="UP000235392">
    <property type="component" value="Unassembled WGS sequence"/>
</dbReference>
<dbReference type="AlphaFoldDB" id="A0A2N5VF76"/>
<name>A0A2N5VF76_9BASI</name>
<evidence type="ECO:0000256" key="1">
    <source>
        <dbReference type="SAM" id="MobiDB-lite"/>
    </source>
</evidence>
<feature type="region of interest" description="Disordered" evidence="1">
    <location>
        <begin position="96"/>
        <end position="129"/>
    </location>
</feature>
<organism evidence="3 4">
    <name type="scientific">Puccinia coronata f. sp. avenae</name>
    <dbReference type="NCBI Taxonomy" id="200324"/>
    <lineage>
        <taxon>Eukaryota</taxon>
        <taxon>Fungi</taxon>
        <taxon>Dikarya</taxon>
        <taxon>Basidiomycota</taxon>
        <taxon>Pucciniomycotina</taxon>
        <taxon>Pucciniomycetes</taxon>
        <taxon>Pucciniales</taxon>
        <taxon>Pucciniaceae</taxon>
        <taxon>Puccinia</taxon>
    </lineage>
</organism>
<gene>
    <name evidence="3" type="ORF">PCASD_03368</name>
    <name evidence="2" type="ORF">PCASD_22098</name>
</gene>
<protein>
    <submittedName>
        <fullName evidence="3">Uncharacterized protein</fullName>
    </submittedName>
</protein>
<proteinExistence type="predicted"/>
<evidence type="ECO:0000313" key="4">
    <source>
        <dbReference type="Proteomes" id="UP000235392"/>
    </source>
</evidence>
<accession>A0A2N5VF76</accession>
<feature type="region of interest" description="Disordered" evidence="1">
    <location>
        <begin position="180"/>
        <end position="202"/>
    </location>
</feature>
<sequence>MHLILNEPHAAQELLQQPPDQLIIEPQKLITKKQNFIILPITEKYTPPNQPSSSQKHPTYLLKNFPHRPHFYQTDSVGAQPGYCLSPVPPCLRQFTNLPSSSSTSTIPHPSSQTRNLKHNATTSSSHSLVSSSATLSSLPSLSTTVASSTSSSSPPLSSTSLSKLSQSITQLSVNNTLQRQPLSQENQPSSLSTIASSNQTASPGMITTKKVLPIPPSLSPRVRQIFLDKIGIQQAQSCAQLPRRKKKKPVTETAIPPV</sequence>
<dbReference type="EMBL" id="PGCI01000022">
    <property type="protein sequence ID" value="PLW48641.1"/>
    <property type="molecule type" value="Genomic_DNA"/>
</dbReference>
<reference evidence="3 4" key="1">
    <citation type="submission" date="2017-11" db="EMBL/GenBank/DDBJ databases">
        <title>De novo assembly and phasing of dikaryotic genomes from two isolates of Puccinia coronata f. sp. avenae, the causal agent of oat crown rust.</title>
        <authorList>
            <person name="Miller M.E."/>
            <person name="Zhang Y."/>
            <person name="Omidvar V."/>
            <person name="Sperschneider J."/>
            <person name="Schwessinger B."/>
            <person name="Raley C."/>
            <person name="Palmer J.M."/>
            <person name="Garnica D."/>
            <person name="Upadhyaya N."/>
            <person name="Rathjen J."/>
            <person name="Taylor J.M."/>
            <person name="Park R.F."/>
            <person name="Dodds P.N."/>
            <person name="Hirsch C.D."/>
            <person name="Kianian S.F."/>
            <person name="Figueroa M."/>
        </authorList>
    </citation>
    <scope>NUCLEOTIDE SEQUENCE [LARGE SCALE GENOMIC DNA]</scope>
    <source>
        <strain evidence="3">12SD80</strain>
    </source>
</reference>